<gene>
    <name evidence="2" type="ORF">LzC2_20490</name>
</gene>
<sequence>MSRSPRPSRLVPGLLALLLCSASASAQDGKVEPPQVLFESAGGARVLGDFTQAIDLAGEAGASQKQGLLDLLEGFLVGVDPEAPVRVEPLTKTSPTRYRIFVPVSDRRKWQQDNLNYASGIPSREIAGQKDRYKLGFVRNAAFDGYMEYYPSESGPEYAVIVEQPEDLPQSGTTLKIGALLNADQDAAFLLRNKVGGEDAVARRWERVEEAEKELLSTLQIKADETPEEFDLRKTGAGMQISAIGRFYAEASVIFAGGSVPDGGIGAVSTIVFQPLPGTESAEALAQIGERPARFAGVPFNEEANFCGQTRFPVTTSEQARMKSLFEKMQALLNARTKAANLPEAQETARLEAFQRMFDLANGVTSEGLVEAIVETVTVDGKRRVVGAVGLPEGSDVKPALEAFVASREGRSAEYGVAEVAGVSLHRLTLDDTFAGYVEDLIGTREIWIGTASNALWYAAGPGAREELESQVTAAAAGGEASDEFLRMTAAPAGAAKLLEKVEGGEYPEYRAIAREVLAACNGRITATLRKDEAGYVRGRAIAPRCLLILMGRLIAEISEREKLAG</sequence>
<evidence type="ECO:0000313" key="3">
    <source>
        <dbReference type="Proteomes" id="UP000609651"/>
    </source>
</evidence>
<comment type="caution">
    <text evidence="2">The sequence shown here is derived from an EMBL/GenBank/DDBJ whole genome shotgun (WGS) entry which is preliminary data.</text>
</comment>
<proteinExistence type="predicted"/>
<accession>A0ABX1VEN5</accession>
<feature type="signal peptide" evidence="1">
    <location>
        <begin position="1"/>
        <end position="26"/>
    </location>
</feature>
<protein>
    <submittedName>
        <fullName evidence="2">Uncharacterized protein</fullName>
    </submittedName>
</protein>
<evidence type="ECO:0000313" key="2">
    <source>
        <dbReference type="EMBL" id="NNJ25970.1"/>
    </source>
</evidence>
<organism evidence="2 3">
    <name type="scientific">Alienimonas chondri</name>
    <dbReference type="NCBI Taxonomy" id="2681879"/>
    <lineage>
        <taxon>Bacteria</taxon>
        <taxon>Pseudomonadati</taxon>
        <taxon>Planctomycetota</taxon>
        <taxon>Planctomycetia</taxon>
        <taxon>Planctomycetales</taxon>
        <taxon>Planctomycetaceae</taxon>
        <taxon>Alienimonas</taxon>
    </lineage>
</organism>
<dbReference type="EMBL" id="WTPX01000056">
    <property type="protein sequence ID" value="NNJ25970.1"/>
    <property type="molecule type" value="Genomic_DNA"/>
</dbReference>
<keyword evidence="1" id="KW-0732">Signal</keyword>
<dbReference type="Proteomes" id="UP000609651">
    <property type="component" value="Unassembled WGS sequence"/>
</dbReference>
<keyword evidence="3" id="KW-1185">Reference proteome</keyword>
<dbReference type="RefSeq" id="WP_171186524.1">
    <property type="nucleotide sequence ID" value="NZ_WTPX01000056.1"/>
</dbReference>
<reference evidence="2 3" key="1">
    <citation type="journal article" date="2020" name="Syst. Appl. Microbiol.">
        <title>Alienimonas chondri sp. nov., a novel planctomycete isolated from the biofilm of the red alga Chondrus crispus.</title>
        <authorList>
            <person name="Vitorino I."/>
            <person name="Albuquerque L."/>
            <person name="Wiegand S."/>
            <person name="Kallscheuer N."/>
            <person name="da Costa M.S."/>
            <person name="Lobo-da-Cunha A."/>
            <person name="Jogler C."/>
            <person name="Lage O.M."/>
        </authorList>
    </citation>
    <scope>NUCLEOTIDE SEQUENCE [LARGE SCALE GENOMIC DNA]</scope>
    <source>
        <strain evidence="2 3">LzC2</strain>
    </source>
</reference>
<name>A0ABX1VEN5_9PLAN</name>
<feature type="chain" id="PRO_5046836308" evidence="1">
    <location>
        <begin position="27"/>
        <end position="566"/>
    </location>
</feature>
<evidence type="ECO:0000256" key="1">
    <source>
        <dbReference type="SAM" id="SignalP"/>
    </source>
</evidence>